<dbReference type="InterPro" id="IPR036390">
    <property type="entry name" value="WH_DNA-bd_sf"/>
</dbReference>
<evidence type="ECO:0000259" key="6">
    <source>
        <dbReference type="PROSITE" id="PS51722"/>
    </source>
</evidence>
<dbReference type="Gene3D" id="2.40.30.10">
    <property type="entry name" value="Translation factors"/>
    <property type="match status" value="1"/>
</dbReference>
<organism evidence="7 8">
    <name type="scientific">Teichococcus coralli</name>
    <dbReference type="NCBI Taxonomy" id="2545983"/>
    <lineage>
        <taxon>Bacteria</taxon>
        <taxon>Pseudomonadati</taxon>
        <taxon>Pseudomonadota</taxon>
        <taxon>Alphaproteobacteria</taxon>
        <taxon>Acetobacterales</taxon>
        <taxon>Roseomonadaceae</taxon>
        <taxon>Roseomonas</taxon>
    </lineage>
</organism>
<name>A0A845BHA1_9PROT</name>
<dbReference type="SUPFAM" id="SSF50465">
    <property type="entry name" value="EF-Tu/eEF-1alpha/eIF2-gamma C-terminal domain"/>
    <property type="match status" value="1"/>
</dbReference>
<keyword evidence="7" id="KW-0251">Elongation factor</keyword>
<evidence type="ECO:0000256" key="4">
    <source>
        <dbReference type="ARBA" id="ARBA00022917"/>
    </source>
</evidence>
<dbReference type="GO" id="GO:0003746">
    <property type="term" value="F:translation elongation factor activity"/>
    <property type="evidence" value="ECO:0007669"/>
    <property type="project" value="UniProtKB-KW"/>
</dbReference>
<comment type="subcellular location">
    <subcellularLocation>
        <location evidence="1">Cytoplasm</location>
    </subcellularLocation>
</comment>
<dbReference type="InterPro" id="IPR009000">
    <property type="entry name" value="Transl_B-barrel_sf"/>
</dbReference>
<feature type="domain" description="Tr-type G" evidence="6">
    <location>
        <begin position="1"/>
        <end position="176"/>
    </location>
</feature>
<dbReference type="PANTHER" id="PTHR43721:SF22">
    <property type="entry name" value="ELONGATION FACTOR TU, MITOCHONDRIAL"/>
    <property type="match status" value="1"/>
</dbReference>
<dbReference type="InterPro" id="IPR031157">
    <property type="entry name" value="G_TR_CS"/>
</dbReference>
<protein>
    <submittedName>
        <fullName evidence="7">Selenocysteine-specific translation elongation factor</fullName>
    </submittedName>
</protein>
<dbReference type="SUPFAM" id="SSF46785">
    <property type="entry name" value="Winged helix' DNA-binding domain"/>
    <property type="match status" value="1"/>
</dbReference>
<dbReference type="GO" id="GO:0001514">
    <property type="term" value="P:selenocysteine incorporation"/>
    <property type="evidence" value="ECO:0007669"/>
    <property type="project" value="InterPro"/>
</dbReference>
<dbReference type="InterPro" id="IPR027417">
    <property type="entry name" value="P-loop_NTPase"/>
</dbReference>
<dbReference type="PRINTS" id="PR00315">
    <property type="entry name" value="ELONGATNFCT"/>
</dbReference>
<keyword evidence="5" id="KW-0342">GTP-binding</keyword>
<dbReference type="Pfam" id="PF09107">
    <property type="entry name" value="WHD_3rd_SelB"/>
    <property type="match status" value="1"/>
</dbReference>
<dbReference type="CDD" id="cd15491">
    <property type="entry name" value="selB_III"/>
    <property type="match status" value="1"/>
</dbReference>
<dbReference type="PROSITE" id="PS51722">
    <property type="entry name" value="G_TR_2"/>
    <property type="match status" value="1"/>
</dbReference>
<dbReference type="InterPro" id="IPR004535">
    <property type="entry name" value="Transl_elong_SelB"/>
</dbReference>
<dbReference type="PANTHER" id="PTHR43721">
    <property type="entry name" value="ELONGATION FACTOR TU-RELATED"/>
    <property type="match status" value="1"/>
</dbReference>
<dbReference type="OrthoDB" id="9803139at2"/>
<dbReference type="GO" id="GO:0003924">
    <property type="term" value="F:GTPase activity"/>
    <property type="evidence" value="ECO:0007669"/>
    <property type="project" value="InterPro"/>
</dbReference>
<dbReference type="SUPFAM" id="SSF52540">
    <property type="entry name" value="P-loop containing nucleoside triphosphate hydrolases"/>
    <property type="match status" value="1"/>
</dbReference>
<proteinExistence type="predicted"/>
<dbReference type="GO" id="GO:0005737">
    <property type="term" value="C:cytoplasm"/>
    <property type="evidence" value="ECO:0007669"/>
    <property type="project" value="UniProtKB-SubCell"/>
</dbReference>
<dbReference type="Pfam" id="PF25461">
    <property type="entry name" value="Beta-barrel_SelB"/>
    <property type="match status" value="1"/>
</dbReference>
<reference evidence="7 8" key="1">
    <citation type="submission" date="2019-03" db="EMBL/GenBank/DDBJ databases">
        <title>Roseomonas sp. a novel Roseomonas species isolated from Sea whip Gorgonian.</title>
        <authorList>
            <person name="Li F."/>
            <person name="Pan X."/>
            <person name="Huang S."/>
            <person name="Li Z."/>
            <person name="Meng B."/>
        </authorList>
    </citation>
    <scope>NUCLEOTIDE SEQUENCE [LARGE SCALE GENOMIC DNA]</scope>
    <source>
        <strain evidence="7 8">M0104</strain>
    </source>
</reference>
<accession>A0A845BHA1</accession>
<evidence type="ECO:0000313" key="8">
    <source>
        <dbReference type="Proteomes" id="UP000460715"/>
    </source>
</evidence>
<evidence type="ECO:0000256" key="5">
    <source>
        <dbReference type="ARBA" id="ARBA00023134"/>
    </source>
</evidence>
<dbReference type="Gene3D" id="1.10.10.10">
    <property type="entry name" value="Winged helix-like DNA-binding domain superfamily/Winged helix DNA-binding domain"/>
    <property type="match status" value="1"/>
</dbReference>
<dbReference type="InterPro" id="IPR057335">
    <property type="entry name" value="Beta-barrel_SelB"/>
</dbReference>
<dbReference type="InterPro" id="IPR050055">
    <property type="entry name" value="EF-Tu_GTPase"/>
</dbReference>
<keyword evidence="4" id="KW-0648">Protein biosynthesis</keyword>
<dbReference type="GO" id="GO:0004020">
    <property type="term" value="F:adenylylsulfate kinase activity"/>
    <property type="evidence" value="ECO:0007669"/>
    <property type="project" value="UniProtKB-EC"/>
</dbReference>
<dbReference type="AlphaFoldDB" id="A0A845BHA1"/>
<dbReference type="Pfam" id="PF00009">
    <property type="entry name" value="GTP_EFTU"/>
    <property type="match status" value="1"/>
</dbReference>
<evidence type="ECO:0000313" key="7">
    <source>
        <dbReference type="EMBL" id="MXP65460.1"/>
    </source>
</evidence>
<dbReference type="Proteomes" id="UP000460715">
    <property type="component" value="Unassembled WGS sequence"/>
</dbReference>
<dbReference type="InterPro" id="IPR009001">
    <property type="entry name" value="Transl_elong_EF1A/Init_IF2_C"/>
</dbReference>
<dbReference type="RefSeq" id="WP_160938871.1">
    <property type="nucleotide sequence ID" value="NZ_SNVJ01000022.1"/>
</dbReference>
<dbReference type="GO" id="GO:0005525">
    <property type="term" value="F:GTP binding"/>
    <property type="evidence" value="ECO:0007669"/>
    <property type="project" value="UniProtKB-KW"/>
</dbReference>
<keyword evidence="3" id="KW-0547">Nucleotide-binding</keyword>
<dbReference type="PROSITE" id="PS00301">
    <property type="entry name" value="G_TR_1"/>
    <property type="match status" value="1"/>
</dbReference>
<gene>
    <name evidence="7" type="primary">selB</name>
    <name evidence="7" type="ORF">E0493_19100</name>
</gene>
<sequence>MSRLLLGAIGHVDHGKTALVHALTGMDTDRLPEEKRRGISIALGFAHFTLDSASATMVDIIDMPGHERFVRTMVSGATGINAVLLVVAANEGIKPQTVEHVDIAALLGLRRAVIAISKADLATPAEAAAVGREAAALAARAGLQGPPPVLTAAPEGLGVAELKAAIGAVLREVGPAVAGGVPYLPVDRAFSVAGHGTVVTGTLRGGPLATGDEVELVPSGPELRVRGLQVHGAKVAVAQPGQRVAVNLRGVEAARVPRGAALAACGALPPSEWLSVELRAVADAAPLRNTARLRLLLGTQDLEARLRLLDRDALEPGETALAQLRCATPVAVPAREQFVLRIASPARTVAGGRILDAETVRLRRHAPAVLEHLAALAAAGPEELVAREVTQAGAGGIALRRLARLAGLAPARLGEILQLLPVVLTRGRMAVSRQAFEAILAQLPGRLAAHPDGLPRDKVPPLLPAAGAAVLDEALARLVAAGTLRQEGGSLRVPRPAQEHARARQEAAQAARIAEALRQGGLSPPDPHVVAPDPHSRRLLDALVRAGVLVRAADRVQKRDVLFHRDAIASAQRILAPLLATPPGLLVKEAGAALGISRKFSVPLLEHLDAIHFTRRAGDHRVLAARRDAV</sequence>
<dbReference type="InterPro" id="IPR036388">
    <property type="entry name" value="WH-like_DNA-bd_sf"/>
</dbReference>
<keyword evidence="2" id="KW-0963">Cytoplasm</keyword>
<dbReference type="EMBL" id="SNVJ01000022">
    <property type="protein sequence ID" value="MXP65460.1"/>
    <property type="molecule type" value="Genomic_DNA"/>
</dbReference>
<evidence type="ECO:0000256" key="2">
    <source>
        <dbReference type="ARBA" id="ARBA00022490"/>
    </source>
</evidence>
<dbReference type="Gene3D" id="3.40.50.300">
    <property type="entry name" value="P-loop containing nucleotide triphosphate hydrolases"/>
    <property type="match status" value="1"/>
</dbReference>
<evidence type="ECO:0000256" key="1">
    <source>
        <dbReference type="ARBA" id="ARBA00004496"/>
    </source>
</evidence>
<dbReference type="InterPro" id="IPR015191">
    <property type="entry name" value="SelB_WHD4"/>
</dbReference>
<comment type="caution">
    <text evidence="7">The sequence shown here is derived from an EMBL/GenBank/DDBJ whole genome shotgun (WGS) entry which is preliminary data.</text>
</comment>
<dbReference type="InterPro" id="IPR000795">
    <property type="entry name" value="T_Tr_GTP-bd_dom"/>
</dbReference>
<dbReference type="Gene3D" id="1.10.10.2770">
    <property type="match status" value="1"/>
</dbReference>
<dbReference type="NCBIfam" id="TIGR00475">
    <property type="entry name" value="selB"/>
    <property type="match status" value="1"/>
</dbReference>
<keyword evidence="8" id="KW-1185">Reference proteome</keyword>
<dbReference type="GO" id="GO:0003723">
    <property type="term" value="F:RNA binding"/>
    <property type="evidence" value="ECO:0007669"/>
    <property type="project" value="InterPro"/>
</dbReference>
<dbReference type="SUPFAM" id="SSF50447">
    <property type="entry name" value="Translation proteins"/>
    <property type="match status" value="1"/>
</dbReference>
<evidence type="ECO:0000256" key="3">
    <source>
        <dbReference type="ARBA" id="ARBA00022741"/>
    </source>
</evidence>